<evidence type="ECO:0000313" key="3">
    <source>
        <dbReference type="EMBL" id="OAB42664.1"/>
    </source>
</evidence>
<keyword evidence="3" id="KW-0378">Hydrolase</keyword>
<feature type="domain" description="CAAX prenyl protease 2/Lysostaphin resistance protein A-like" evidence="2">
    <location>
        <begin position="135"/>
        <end position="216"/>
    </location>
</feature>
<evidence type="ECO:0000259" key="2">
    <source>
        <dbReference type="Pfam" id="PF02517"/>
    </source>
</evidence>
<comment type="caution">
    <text evidence="3">The sequence shown here is derived from an EMBL/GenBank/DDBJ whole genome shotgun (WGS) entry which is preliminary data.</text>
</comment>
<sequence length="284" mass="31382">MKKILLMIGNIALYLGIFYAVLFLLRATYQWEATTGFARFLDYNPAMFMAVLSGSILLLYMLLFRLKKSIWPGQGQTLFQASRFKRISFKNTVFMFGMGLAGCLFSIGLMEIDLVARNFPSIPGLVNDMLRSDSIVFVILGVGLLGPIYEEILFRGLIYNHLRSVMPMIAAIIVQAAVYAYFQPSLSLSAIGLGSGIIYAILCIRLSSIWAPIILQTSAMSLIFIAKYVGFYETVDKLGEGMLYVITIVSLLSLLAGTVYVWRNGNGETRNPVQGKSIPTSGGL</sequence>
<accession>A0A168KZ62</accession>
<evidence type="ECO:0000256" key="1">
    <source>
        <dbReference type="SAM" id="Phobius"/>
    </source>
</evidence>
<feature type="transmembrane region" description="Helical" evidence="1">
    <location>
        <begin position="135"/>
        <end position="153"/>
    </location>
</feature>
<reference evidence="3 4" key="1">
    <citation type="submission" date="2016-03" db="EMBL/GenBank/DDBJ databases">
        <title>Draft genome sequence of Paenibacillus glacialis DSM 22343.</title>
        <authorList>
            <person name="Shin S.-K."/>
            <person name="Yi H."/>
        </authorList>
    </citation>
    <scope>NUCLEOTIDE SEQUENCE [LARGE SCALE GENOMIC DNA]</scope>
    <source>
        <strain evidence="3 4">DSM 22343</strain>
    </source>
</reference>
<dbReference type="Pfam" id="PF02517">
    <property type="entry name" value="Rce1-like"/>
    <property type="match status" value="1"/>
</dbReference>
<keyword evidence="3" id="KW-0645">Protease</keyword>
<feature type="transmembrane region" description="Helical" evidence="1">
    <location>
        <begin position="45"/>
        <end position="64"/>
    </location>
</feature>
<dbReference type="OrthoDB" id="9782250at2"/>
<keyword evidence="4" id="KW-1185">Reference proteome</keyword>
<dbReference type="Proteomes" id="UP000076967">
    <property type="component" value="Unassembled WGS sequence"/>
</dbReference>
<keyword evidence="1" id="KW-1133">Transmembrane helix</keyword>
<organism evidence="3 4">
    <name type="scientific">Paenibacillus glacialis</name>
    <dbReference type="NCBI Taxonomy" id="494026"/>
    <lineage>
        <taxon>Bacteria</taxon>
        <taxon>Bacillati</taxon>
        <taxon>Bacillota</taxon>
        <taxon>Bacilli</taxon>
        <taxon>Bacillales</taxon>
        <taxon>Paenibacillaceae</taxon>
        <taxon>Paenibacillus</taxon>
    </lineage>
</organism>
<proteinExistence type="predicted"/>
<feature type="transmembrane region" description="Helical" evidence="1">
    <location>
        <begin position="213"/>
        <end position="230"/>
    </location>
</feature>
<protein>
    <submittedName>
        <fullName evidence="3">CAAX protease</fullName>
    </submittedName>
</protein>
<name>A0A168KZ62_9BACL</name>
<dbReference type="InterPro" id="IPR003675">
    <property type="entry name" value="Rce1/LyrA-like_dom"/>
</dbReference>
<dbReference type="GO" id="GO:0004175">
    <property type="term" value="F:endopeptidase activity"/>
    <property type="evidence" value="ECO:0007669"/>
    <property type="project" value="UniProtKB-ARBA"/>
</dbReference>
<keyword evidence="1" id="KW-0472">Membrane</keyword>
<evidence type="ECO:0000313" key="4">
    <source>
        <dbReference type="Proteomes" id="UP000076967"/>
    </source>
</evidence>
<feature type="transmembrane region" description="Helical" evidence="1">
    <location>
        <begin position="5"/>
        <end position="25"/>
    </location>
</feature>
<dbReference type="EMBL" id="LVJH01000020">
    <property type="protein sequence ID" value="OAB42664.1"/>
    <property type="molecule type" value="Genomic_DNA"/>
</dbReference>
<feature type="transmembrane region" description="Helical" evidence="1">
    <location>
        <begin position="93"/>
        <end position="115"/>
    </location>
</feature>
<dbReference type="RefSeq" id="WP_068532838.1">
    <property type="nucleotide sequence ID" value="NZ_LVJH01000020.1"/>
</dbReference>
<feature type="transmembrane region" description="Helical" evidence="1">
    <location>
        <begin position="188"/>
        <end position="206"/>
    </location>
</feature>
<gene>
    <name evidence="3" type="ORF">PGLA_11735</name>
</gene>
<keyword evidence="1" id="KW-0812">Transmembrane</keyword>
<dbReference type="STRING" id="494026.PGLA_11735"/>
<feature type="transmembrane region" description="Helical" evidence="1">
    <location>
        <begin position="242"/>
        <end position="262"/>
    </location>
</feature>
<dbReference type="GO" id="GO:0080120">
    <property type="term" value="P:CAAX-box protein maturation"/>
    <property type="evidence" value="ECO:0007669"/>
    <property type="project" value="UniProtKB-ARBA"/>
</dbReference>
<dbReference type="GO" id="GO:0006508">
    <property type="term" value="P:proteolysis"/>
    <property type="evidence" value="ECO:0007669"/>
    <property type="project" value="UniProtKB-KW"/>
</dbReference>
<dbReference type="AlphaFoldDB" id="A0A168KZ62"/>